<keyword evidence="1" id="KW-0812">Transmembrane</keyword>
<keyword evidence="3" id="KW-1185">Reference proteome</keyword>
<dbReference type="Proteomes" id="UP000826195">
    <property type="component" value="Unassembled WGS sequence"/>
</dbReference>
<evidence type="ECO:0000313" key="2">
    <source>
        <dbReference type="EMBL" id="KAH0539806.1"/>
    </source>
</evidence>
<reference evidence="2 3" key="1">
    <citation type="journal article" date="2021" name="J. Hered.">
        <title>A chromosome-level genome assembly of the parasitoid wasp, Cotesia glomerata (Hymenoptera: Braconidae).</title>
        <authorList>
            <person name="Pinto B.J."/>
            <person name="Weis J.J."/>
            <person name="Gamble T."/>
            <person name="Ode P.J."/>
            <person name="Paul R."/>
            <person name="Zaspel J.M."/>
        </authorList>
    </citation>
    <scope>NUCLEOTIDE SEQUENCE [LARGE SCALE GENOMIC DNA]</scope>
    <source>
        <strain evidence="2">CgM1</strain>
    </source>
</reference>
<feature type="transmembrane region" description="Helical" evidence="1">
    <location>
        <begin position="15"/>
        <end position="37"/>
    </location>
</feature>
<keyword evidence="1" id="KW-1133">Transmembrane helix</keyword>
<comment type="caution">
    <text evidence="2">The sequence shown here is derived from an EMBL/GenBank/DDBJ whole genome shotgun (WGS) entry which is preliminary data.</text>
</comment>
<protein>
    <submittedName>
        <fullName evidence="2">Uncharacterized protein</fullName>
    </submittedName>
</protein>
<keyword evidence="1" id="KW-0472">Membrane</keyword>
<sequence>MKYARAPSALRSNDFAFLSPLTNIQPFPLLILSFSLIEYSKLLVLHAPPSLALALALASIDPSGIHSNKRLTFLRDDNDGDPRC</sequence>
<dbReference type="AlphaFoldDB" id="A0AAV7HI22"/>
<evidence type="ECO:0000256" key="1">
    <source>
        <dbReference type="SAM" id="Phobius"/>
    </source>
</evidence>
<evidence type="ECO:0000313" key="3">
    <source>
        <dbReference type="Proteomes" id="UP000826195"/>
    </source>
</evidence>
<gene>
    <name evidence="2" type="ORF">KQX54_008212</name>
</gene>
<proteinExistence type="predicted"/>
<organism evidence="2 3">
    <name type="scientific">Cotesia glomerata</name>
    <name type="common">Lepidopteran parasitic wasp</name>
    <name type="synonym">Apanteles glomeratus</name>
    <dbReference type="NCBI Taxonomy" id="32391"/>
    <lineage>
        <taxon>Eukaryota</taxon>
        <taxon>Metazoa</taxon>
        <taxon>Ecdysozoa</taxon>
        <taxon>Arthropoda</taxon>
        <taxon>Hexapoda</taxon>
        <taxon>Insecta</taxon>
        <taxon>Pterygota</taxon>
        <taxon>Neoptera</taxon>
        <taxon>Endopterygota</taxon>
        <taxon>Hymenoptera</taxon>
        <taxon>Apocrita</taxon>
        <taxon>Ichneumonoidea</taxon>
        <taxon>Braconidae</taxon>
        <taxon>Microgastrinae</taxon>
        <taxon>Cotesia</taxon>
    </lineage>
</organism>
<dbReference type="EMBL" id="JAHXZJ010002609">
    <property type="protein sequence ID" value="KAH0539806.1"/>
    <property type="molecule type" value="Genomic_DNA"/>
</dbReference>
<name>A0AAV7HI22_COTGL</name>
<accession>A0AAV7HI22</accession>